<keyword evidence="1" id="KW-0472">Membrane</keyword>
<dbReference type="AlphaFoldDB" id="I9NKQ3"/>
<keyword evidence="1" id="KW-0812">Transmembrane</keyword>
<organism evidence="2 3">
    <name type="scientific">Pelosinus fermentans JBW45</name>
    <dbReference type="NCBI Taxonomy" id="1192197"/>
    <lineage>
        <taxon>Bacteria</taxon>
        <taxon>Bacillati</taxon>
        <taxon>Bacillota</taxon>
        <taxon>Negativicutes</taxon>
        <taxon>Selenomonadales</taxon>
        <taxon>Sporomusaceae</taxon>
        <taxon>Pelosinus</taxon>
    </lineage>
</organism>
<keyword evidence="1" id="KW-1133">Transmembrane helix</keyword>
<gene>
    <name evidence="2" type="ORF">JBW_03666</name>
</gene>
<accession>I9NKQ3</accession>
<dbReference type="KEGG" id="pft:JBW_03666"/>
<proteinExistence type="predicted"/>
<reference evidence="3" key="2">
    <citation type="submission" date="2015-02" db="EMBL/GenBank/DDBJ databases">
        <title>Complete Genome Sequence of Pelosinus fermentans JBW45.</title>
        <authorList>
            <person name="De Leon K.B."/>
            <person name="Utturkar S.M."/>
            <person name="Camilleri L.B."/>
            <person name="Arkin A.P."/>
            <person name="Fields M.W."/>
            <person name="Brown S.D."/>
            <person name="Wall J.D."/>
        </authorList>
    </citation>
    <scope>NUCLEOTIDE SEQUENCE [LARGE SCALE GENOMIC DNA]</scope>
    <source>
        <strain evidence="3">JBW45</strain>
    </source>
</reference>
<evidence type="ECO:0000313" key="2">
    <source>
        <dbReference type="EMBL" id="AJQ29003.1"/>
    </source>
</evidence>
<feature type="transmembrane region" description="Helical" evidence="1">
    <location>
        <begin position="63"/>
        <end position="81"/>
    </location>
</feature>
<evidence type="ECO:0000256" key="1">
    <source>
        <dbReference type="SAM" id="Phobius"/>
    </source>
</evidence>
<dbReference type="RefSeq" id="WP_007960558.1">
    <property type="nucleotide sequence ID" value="NZ_CP010978.1"/>
</dbReference>
<sequence>MGEKEFERELSDRLIRLETKMDIVLAQCPPCQARIQAHEIALAKADESTKSAHKRIDNVYRTAGYISAGIGFILQVIAFIIQRGGR</sequence>
<name>I9NKQ3_9FIRM</name>
<dbReference type="EMBL" id="CP010978">
    <property type="protein sequence ID" value="AJQ29003.1"/>
    <property type="molecule type" value="Genomic_DNA"/>
</dbReference>
<dbReference type="Proteomes" id="UP000005361">
    <property type="component" value="Chromosome"/>
</dbReference>
<reference evidence="2 3" key="1">
    <citation type="journal article" date="2015" name="Genome Announc.">
        <title>Complete Genome Sequence of Pelosinus fermentans JBW45, a Member of a Remarkably Competitive Group of Negativicutes in the Firmicutes Phylum.</title>
        <authorList>
            <person name="De Leon K.B."/>
            <person name="Utturkar S.M."/>
            <person name="Camilleri L.B."/>
            <person name="Elias D.A."/>
            <person name="Arkin A.P."/>
            <person name="Fields M.W."/>
            <person name="Brown S.D."/>
            <person name="Wall J.D."/>
        </authorList>
    </citation>
    <scope>NUCLEOTIDE SEQUENCE [LARGE SCALE GENOMIC DNA]</scope>
    <source>
        <strain evidence="2 3">JBW45</strain>
    </source>
</reference>
<dbReference type="OrthoDB" id="1684583at2"/>
<protein>
    <submittedName>
        <fullName evidence="2">Uncharacterized protein</fullName>
    </submittedName>
</protein>
<evidence type="ECO:0000313" key="3">
    <source>
        <dbReference type="Proteomes" id="UP000005361"/>
    </source>
</evidence>
<dbReference type="HOGENOM" id="CLU_2509749_0_0_9"/>
<dbReference type="STRING" id="1192197.JBW_03666"/>